<sequence>SSHVTTLGIHVTCEALIWEKGVLLKESLAGELFRISKHKTSCEEGCKRMKSEAKRNGPRPKEKGVSENVEHSNRLQEKALSVERLVEGTARREEKVESREGRSLRKDCSETPVEIPSNSCDAGRSLRAVTSYLVFKELVVRTSLLNAQNSVQREGKCIPRGFPDAVTRRREIPQNASGKGEFPTLIKPLFPTFHAASGKTPIPDAAPDALCMASGKAPFPDVFLPTPSWCVGKDCFPDASPDALLMASGKPLFPTFFMPT</sequence>
<dbReference type="Gramene" id="MELO3C033836.2.1">
    <property type="protein sequence ID" value="MELO3C033836.2.1"/>
    <property type="gene ID" value="MELO3C033836.2"/>
</dbReference>
<evidence type="ECO:0000313" key="2">
    <source>
        <dbReference type="EnsemblPlants" id="MELO3C033836.2.1"/>
    </source>
</evidence>
<proteinExistence type="predicted"/>
<accession>A0A9I9EHB5</accession>
<organism evidence="2">
    <name type="scientific">Cucumis melo</name>
    <name type="common">Muskmelon</name>
    <dbReference type="NCBI Taxonomy" id="3656"/>
    <lineage>
        <taxon>Eukaryota</taxon>
        <taxon>Viridiplantae</taxon>
        <taxon>Streptophyta</taxon>
        <taxon>Embryophyta</taxon>
        <taxon>Tracheophyta</taxon>
        <taxon>Spermatophyta</taxon>
        <taxon>Magnoliopsida</taxon>
        <taxon>eudicotyledons</taxon>
        <taxon>Gunneridae</taxon>
        <taxon>Pentapetalae</taxon>
        <taxon>rosids</taxon>
        <taxon>fabids</taxon>
        <taxon>Cucurbitales</taxon>
        <taxon>Cucurbitaceae</taxon>
        <taxon>Benincaseae</taxon>
        <taxon>Cucumis</taxon>
    </lineage>
</organism>
<evidence type="ECO:0000256" key="1">
    <source>
        <dbReference type="SAM" id="MobiDB-lite"/>
    </source>
</evidence>
<protein>
    <submittedName>
        <fullName evidence="2">Uncharacterized protein</fullName>
    </submittedName>
</protein>
<dbReference type="EnsemblPlants" id="MELO3C033836.2.1">
    <property type="protein sequence ID" value="MELO3C033836.2.1"/>
    <property type="gene ID" value="MELO3C033836.2"/>
</dbReference>
<reference evidence="2" key="1">
    <citation type="submission" date="2023-03" db="UniProtKB">
        <authorList>
            <consortium name="EnsemblPlants"/>
        </authorList>
    </citation>
    <scope>IDENTIFICATION</scope>
</reference>
<feature type="region of interest" description="Disordered" evidence="1">
    <location>
        <begin position="46"/>
        <end position="73"/>
    </location>
</feature>
<name>A0A9I9EHB5_CUCME</name>
<dbReference type="AlphaFoldDB" id="A0A9I9EHB5"/>